<feature type="domain" description="Fe/B12 periplasmic-binding" evidence="1">
    <location>
        <begin position="2"/>
        <end position="286"/>
    </location>
</feature>
<organism evidence="2 3">
    <name type="scientific">Temperatibacter marinus</name>
    <dbReference type="NCBI Taxonomy" id="1456591"/>
    <lineage>
        <taxon>Bacteria</taxon>
        <taxon>Pseudomonadati</taxon>
        <taxon>Pseudomonadota</taxon>
        <taxon>Alphaproteobacteria</taxon>
        <taxon>Kordiimonadales</taxon>
        <taxon>Temperatibacteraceae</taxon>
        <taxon>Temperatibacter</taxon>
    </lineage>
</organism>
<dbReference type="AlphaFoldDB" id="A0AA52HBT6"/>
<dbReference type="PROSITE" id="PS50983">
    <property type="entry name" value="FE_B12_PBP"/>
    <property type="match status" value="1"/>
</dbReference>
<dbReference type="KEGG" id="tmk:QGN29_06295"/>
<dbReference type="Pfam" id="PF01497">
    <property type="entry name" value="Peripla_BP_2"/>
    <property type="match status" value="1"/>
</dbReference>
<name>A0AA52HBT6_9PROT</name>
<reference evidence="2" key="1">
    <citation type="submission" date="2023-04" db="EMBL/GenBank/DDBJ databases">
        <title>Complete genome sequence of Temperatibacter marinus.</title>
        <authorList>
            <person name="Rong J.-C."/>
            <person name="Yi M.-L."/>
            <person name="Zhao Q."/>
        </authorList>
    </citation>
    <scope>NUCLEOTIDE SEQUENCE</scope>
    <source>
        <strain evidence="2">NBRC 110045</strain>
    </source>
</reference>
<sequence>MRIISLLPSATEMIADLGLADSLVGISHACDYPAEIKHLPRVTSCNVPKDASSIEIDHFVRSELQNQNALYILDIDQIRSLNPDLIISQALCDVCAVDGRDVEKALSNLPEHVQLINFEPFTLDDVLNTLLILGEATAREDLAKNLYEDCQARIQKVRERQHGARPSMVLLDWVDPPFISGHWMRDLIQFAGADSCFDLNEKPSFSCDWDALIQAKPDHLAIACCGFDMKRTLNEILTSNVYFQLDILNSNGTKIHLFDGNQLFSRASLRLVDSLELLAHSLFPKRHPFTLPRGVDIPVGQLPWQK</sequence>
<dbReference type="PANTHER" id="PTHR42860">
    <property type="entry name" value="VITAMIN B12-BINDING PROTEIN"/>
    <property type="match status" value="1"/>
</dbReference>
<dbReference type="Gene3D" id="3.40.50.1980">
    <property type="entry name" value="Nitrogenase molybdenum iron protein domain"/>
    <property type="match status" value="2"/>
</dbReference>
<proteinExistence type="predicted"/>
<dbReference type="RefSeq" id="WP_310799847.1">
    <property type="nucleotide sequence ID" value="NZ_CP123872.1"/>
</dbReference>
<gene>
    <name evidence="2" type="ORF">QGN29_06295</name>
</gene>
<dbReference type="Proteomes" id="UP001268683">
    <property type="component" value="Chromosome"/>
</dbReference>
<dbReference type="PANTHER" id="PTHR42860:SF1">
    <property type="entry name" value="VITAMIN B12-BINDING PROTEIN"/>
    <property type="match status" value="1"/>
</dbReference>
<dbReference type="InterPro" id="IPR051030">
    <property type="entry name" value="Vitamin_B12-ABC_binding"/>
</dbReference>
<keyword evidence="3" id="KW-1185">Reference proteome</keyword>
<dbReference type="SUPFAM" id="SSF53807">
    <property type="entry name" value="Helical backbone' metal receptor"/>
    <property type="match status" value="1"/>
</dbReference>
<evidence type="ECO:0000313" key="2">
    <source>
        <dbReference type="EMBL" id="WND03983.1"/>
    </source>
</evidence>
<dbReference type="EMBL" id="CP123872">
    <property type="protein sequence ID" value="WND03983.1"/>
    <property type="molecule type" value="Genomic_DNA"/>
</dbReference>
<protein>
    <submittedName>
        <fullName evidence="2">ABC transporter substrate-binding protein</fullName>
    </submittedName>
</protein>
<evidence type="ECO:0000313" key="3">
    <source>
        <dbReference type="Proteomes" id="UP001268683"/>
    </source>
</evidence>
<evidence type="ECO:0000259" key="1">
    <source>
        <dbReference type="PROSITE" id="PS50983"/>
    </source>
</evidence>
<dbReference type="InterPro" id="IPR002491">
    <property type="entry name" value="ABC_transptr_periplasmic_BD"/>
</dbReference>
<accession>A0AA52HBT6</accession>